<feature type="transmembrane region" description="Helical" evidence="1">
    <location>
        <begin position="12"/>
        <end position="30"/>
    </location>
</feature>
<dbReference type="Gene3D" id="3.40.50.1820">
    <property type="entry name" value="alpha/beta hydrolase"/>
    <property type="match status" value="1"/>
</dbReference>
<organism evidence="2 3">
    <name type="scientific">Corynebacterium accolens</name>
    <dbReference type="NCBI Taxonomy" id="38284"/>
    <lineage>
        <taxon>Bacteria</taxon>
        <taxon>Bacillati</taxon>
        <taxon>Actinomycetota</taxon>
        <taxon>Actinomycetes</taxon>
        <taxon>Mycobacteriales</taxon>
        <taxon>Corynebacteriaceae</taxon>
        <taxon>Corynebacterium</taxon>
    </lineage>
</organism>
<keyword evidence="3" id="KW-1185">Reference proteome</keyword>
<feature type="transmembrane region" description="Helical" evidence="1">
    <location>
        <begin position="35"/>
        <end position="51"/>
    </location>
</feature>
<dbReference type="InterPro" id="IPR029058">
    <property type="entry name" value="AB_hydrolase_fold"/>
</dbReference>
<dbReference type="InterPro" id="IPR000801">
    <property type="entry name" value="Esterase-like"/>
</dbReference>
<dbReference type="PANTHER" id="PTHR48098">
    <property type="entry name" value="ENTEROCHELIN ESTERASE-RELATED"/>
    <property type="match status" value="1"/>
</dbReference>
<comment type="caution">
    <text evidence="2">The sequence shown here is derived from an EMBL/GenBank/DDBJ whole genome shotgun (WGS) entry which is preliminary data.</text>
</comment>
<keyword evidence="1" id="KW-0472">Membrane</keyword>
<dbReference type="EMBL" id="JASNUO010000008">
    <property type="protein sequence ID" value="MDK4248011.1"/>
    <property type="molecule type" value="Genomic_DNA"/>
</dbReference>
<reference evidence="2 3" key="1">
    <citation type="submission" date="2023-05" db="EMBL/GenBank/DDBJ databases">
        <title>Metabolic capabilities are highly conserved among human nasal-associated Corynebacterium species in pangenomic analyses.</title>
        <authorList>
            <person name="Tran T.H."/>
            <person name="Roberts A.Q."/>
            <person name="Escapa I.F."/>
            <person name="Gao W."/>
            <person name="Conlan S."/>
            <person name="Kong H."/>
            <person name="Segre J.A."/>
            <person name="Kelly M.S."/>
            <person name="Lemon K.P."/>
        </authorList>
    </citation>
    <scope>NUCLEOTIDE SEQUENCE [LARGE SCALE GENOMIC DNA]</scope>
    <source>
        <strain evidence="2 3">KPL3802</strain>
    </source>
</reference>
<gene>
    <name evidence="2" type="ORF">QPX34_08270</name>
</gene>
<accession>A0ABT7FQZ6</accession>
<name>A0ABT7FQZ6_9CORY</name>
<dbReference type="Pfam" id="PF00756">
    <property type="entry name" value="Esterase"/>
    <property type="match status" value="1"/>
</dbReference>
<keyword evidence="1" id="KW-0812">Transmembrane</keyword>
<dbReference type="Proteomes" id="UP001239414">
    <property type="component" value="Unassembled WGS sequence"/>
</dbReference>
<dbReference type="RefSeq" id="WP_237801539.1">
    <property type="nucleotide sequence ID" value="NZ_JAHWQY010000014.1"/>
</dbReference>
<protein>
    <submittedName>
        <fullName evidence="2">Alpha/beta hydrolase-fold protein</fullName>
    </submittedName>
</protein>
<sequence>MNFFMNLPLAEPVNGVIFLLILVITAIIVIAQKKMWPLAIAAIACGIAWFFLRHWEVPWHIYLASVVPLAALLRKPKVVTVVAGIFSILATVGLVNMEYQTYPDVGSLDPRPVAKEMDYNEFTSTHSGAAIVHVDLPGTASHFSPRTATAYIPPAYWTDHNLPVLMLLHGNPGGPDQWFGSGEAAETADQFQAANGGRSPIVVSVDATGSETANPICADSDIAQVMTYLTQDVPHAIKKKFQVNPDQHTWTVGGLSYGGTCSLQIATTHPAAFGSVIDISGEAEPTIGTHSATVHKFFHGDEAAYNNQDPAHLLERKHYDNLQAIFIAGDDDTESVTALRSLSDKARAAGMKTYFGTRPGGHSFQVWRPALRESFAWAATRGGLQVDRDPFDGIGENDVRS</sequence>
<evidence type="ECO:0000313" key="2">
    <source>
        <dbReference type="EMBL" id="MDK4248011.1"/>
    </source>
</evidence>
<dbReference type="GO" id="GO:0016787">
    <property type="term" value="F:hydrolase activity"/>
    <property type="evidence" value="ECO:0007669"/>
    <property type="project" value="UniProtKB-KW"/>
</dbReference>
<keyword evidence="2" id="KW-0378">Hydrolase</keyword>
<proteinExistence type="predicted"/>
<dbReference type="PANTHER" id="PTHR48098:SF1">
    <property type="entry name" value="DIACYLGLYCEROL ACYLTRANSFERASE_MYCOLYLTRANSFERASE AG85A"/>
    <property type="match status" value="1"/>
</dbReference>
<dbReference type="SUPFAM" id="SSF53474">
    <property type="entry name" value="alpha/beta-Hydrolases"/>
    <property type="match status" value="1"/>
</dbReference>
<feature type="transmembrane region" description="Helical" evidence="1">
    <location>
        <begin position="78"/>
        <end position="97"/>
    </location>
</feature>
<dbReference type="InterPro" id="IPR050583">
    <property type="entry name" value="Mycobacterial_A85_antigen"/>
</dbReference>
<keyword evidence="1" id="KW-1133">Transmembrane helix</keyword>
<evidence type="ECO:0000256" key="1">
    <source>
        <dbReference type="SAM" id="Phobius"/>
    </source>
</evidence>
<evidence type="ECO:0000313" key="3">
    <source>
        <dbReference type="Proteomes" id="UP001239414"/>
    </source>
</evidence>